<evidence type="ECO:0000313" key="4">
    <source>
        <dbReference type="Proteomes" id="UP000315439"/>
    </source>
</evidence>
<keyword evidence="4" id="KW-1185">Reference proteome</keyword>
<dbReference type="Proteomes" id="UP000315439">
    <property type="component" value="Unassembled WGS sequence"/>
</dbReference>
<dbReference type="PROSITE" id="PS50110">
    <property type="entry name" value="RESPONSE_REGULATORY"/>
    <property type="match status" value="1"/>
</dbReference>
<comment type="caution">
    <text evidence="3">The sequence shown here is derived from an EMBL/GenBank/DDBJ whole genome shotgun (WGS) entry which is preliminary data.</text>
</comment>
<evidence type="ECO:0000259" key="2">
    <source>
        <dbReference type="PROSITE" id="PS50110"/>
    </source>
</evidence>
<accession>A0A545U749</accession>
<dbReference type="PANTHER" id="PTHR43228:SF1">
    <property type="entry name" value="TWO-COMPONENT RESPONSE REGULATOR ARR22"/>
    <property type="match status" value="1"/>
</dbReference>
<dbReference type="GO" id="GO:0000160">
    <property type="term" value="P:phosphorelay signal transduction system"/>
    <property type="evidence" value="ECO:0007669"/>
    <property type="project" value="InterPro"/>
</dbReference>
<dbReference type="InterPro" id="IPR001789">
    <property type="entry name" value="Sig_transdc_resp-reg_receiver"/>
</dbReference>
<dbReference type="Gene3D" id="3.40.50.2300">
    <property type="match status" value="1"/>
</dbReference>
<evidence type="ECO:0000256" key="1">
    <source>
        <dbReference type="PROSITE-ProRule" id="PRU00169"/>
    </source>
</evidence>
<reference evidence="3 4" key="1">
    <citation type="submission" date="2019-07" db="EMBL/GenBank/DDBJ databases">
        <title>Draft genome for Aliikangiella sp. M105.</title>
        <authorList>
            <person name="Wang G."/>
        </authorList>
    </citation>
    <scope>NUCLEOTIDE SEQUENCE [LARGE SCALE GENOMIC DNA]</scope>
    <source>
        <strain evidence="3 4">M105</strain>
    </source>
</reference>
<sequence>MNNLCMTITTGNLMSAQQNIAKKINALVVEDDEESLEMLTLILETTDVINCIPVKSGKEAIELYRKHKLHIVFLDIEIPAPDGLETLKQIKEINKDAKVVMVTGSSDVSTVKKAIGLGASGYVVKPFEPEQILNAIKKLNA</sequence>
<organism evidence="3 4">
    <name type="scientific">Aliikangiella coralliicola</name>
    <dbReference type="NCBI Taxonomy" id="2592383"/>
    <lineage>
        <taxon>Bacteria</taxon>
        <taxon>Pseudomonadati</taxon>
        <taxon>Pseudomonadota</taxon>
        <taxon>Gammaproteobacteria</taxon>
        <taxon>Oceanospirillales</taxon>
        <taxon>Pleioneaceae</taxon>
        <taxon>Aliikangiella</taxon>
    </lineage>
</organism>
<gene>
    <name evidence="3" type="ORF">FLL46_19280</name>
</gene>
<dbReference type="InterPro" id="IPR011006">
    <property type="entry name" value="CheY-like_superfamily"/>
</dbReference>
<dbReference type="Pfam" id="PF00072">
    <property type="entry name" value="Response_reg"/>
    <property type="match status" value="1"/>
</dbReference>
<dbReference type="OrthoDB" id="5703386at2"/>
<feature type="modified residue" description="4-aspartylphosphate" evidence="1">
    <location>
        <position position="75"/>
    </location>
</feature>
<dbReference type="InterPro" id="IPR052048">
    <property type="entry name" value="ST_Response_Regulator"/>
</dbReference>
<dbReference type="SMART" id="SM00448">
    <property type="entry name" value="REC"/>
    <property type="match status" value="1"/>
</dbReference>
<keyword evidence="1" id="KW-0597">Phosphoprotein</keyword>
<name>A0A545U749_9GAMM</name>
<dbReference type="PANTHER" id="PTHR43228">
    <property type="entry name" value="TWO-COMPONENT RESPONSE REGULATOR"/>
    <property type="match status" value="1"/>
</dbReference>
<dbReference type="AlphaFoldDB" id="A0A545U749"/>
<dbReference type="EMBL" id="VIKS01000012">
    <property type="protein sequence ID" value="TQV85311.1"/>
    <property type="molecule type" value="Genomic_DNA"/>
</dbReference>
<feature type="domain" description="Response regulatory" evidence="2">
    <location>
        <begin position="25"/>
        <end position="140"/>
    </location>
</feature>
<evidence type="ECO:0000313" key="3">
    <source>
        <dbReference type="EMBL" id="TQV85311.1"/>
    </source>
</evidence>
<protein>
    <submittedName>
        <fullName evidence="3">Response regulator</fullName>
    </submittedName>
</protein>
<proteinExistence type="predicted"/>
<dbReference type="SUPFAM" id="SSF52172">
    <property type="entry name" value="CheY-like"/>
    <property type="match status" value="1"/>
</dbReference>